<dbReference type="InterPro" id="IPR036514">
    <property type="entry name" value="SGNH_hydro_sf"/>
</dbReference>
<keyword evidence="2" id="KW-0732">Signal</keyword>
<gene>
    <name evidence="3" type="ORF">EJ03DRAFT_301768</name>
</gene>
<evidence type="ECO:0000313" key="3">
    <source>
        <dbReference type="EMBL" id="KAF2764521.1"/>
    </source>
</evidence>
<dbReference type="PANTHER" id="PTHR45648">
    <property type="entry name" value="GDSL LIPASE/ACYLHYDROLASE FAMILY PROTEIN (AFU_ORTHOLOGUE AFUA_4G14700)"/>
    <property type="match status" value="1"/>
</dbReference>
<name>A0A6G1KV56_9PEZI</name>
<dbReference type="OrthoDB" id="1600564at2759"/>
<dbReference type="Proteomes" id="UP000799436">
    <property type="component" value="Unassembled WGS sequence"/>
</dbReference>
<evidence type="ECO:0000313" key="4">
    <source>
        <dbReference type="Proteomes" id="UP000799436"/>
    </source>
</evidence>
<dbReference type="InterPro" id="IPR001087">
    <property type="entry name" value="GDSL"/>
</dbReference>
<dbReference type="AlphaFoldDB" id="A0A6G1KV56"/>
<protein>
    <submittedName>
        <fullName evidence="3">Lysophospholipase A</fullName>
    </submittedName>
</protein>
<dbReference type="CDD" id="cd01846">
    <property type="entry name" value="fatty_acyltransferase_like"/>
    <property type="match status" value="1"/>
</dbReference>
<dbReference type="EMBL" id="ML995919">
    <property type="protein sequence ID" value="KAF2764521.1"/>
    <property type="molecule type" value="Genomic_DNA"/>
</dbReference>
<dbReference type="Pfam" id="PF00657">
    <property type="entry name" value="Lipase_GDSL"/>
    <property type="match status" value="1"/>
</dbReference>
<keyword evidence="4" id="KW-1185">Reference proteome</keyword>
<dbReference type="InterPro" id="IPR051058">
    <property type="entry name" value="GDSL_Est/Lipase"/>
</dbReference>
<sequence>MPPLFSTIGATSLTAILLSSTSTAYPSSHRPTFDWANTKHLITFGDSYTYVQGTSGLQNYSFIGDAQHFSFTPPQLLANRIVQNSTATAEGGPNWVEFLTGCGLEPGLTDPQSCDKQLWDFAFAGADVSVRPETPLHHNYTVSFVQQVEQFVAYGNPVLEEYVFLDKSRTLVGIWIGINDIGDSSTYSLDFPAFYKNVTATLFDSVREIYRLGYRKFLFMQLPPLDRTPPNLVRAAGPRPNASMVDWWNEALADGIAGFERELEDVNVMVFETTGFLNYVLDHAEEFAIRNTTGYCAGYNQPVVGSDPGRYGCEPLGEYFWFNKGHMTSHTHEILAGKVEQFLVAQSEG</sequence>
<proteinExistence type="predicted"/>
<reference evidence="3" key="1">
    <citation type="journal article" date="2020" name="Stud. Mycol.">
        <title>101 Dothideomycetes genomes: a test case for predicting lifestyles and emergence of pathogens.</title>
        <authorList>
            <person name="Haridas S."/>
            <person name="Albert R."/>
            <person name="Binder M."/>
            <person name="Bloem J."/>
            <person name="Labutti K."/>
            <person name="Salamov A."/>
            <person name="Andreopoulos B."/>
            <person name="Baker S."/>
            <person name="Barry K."/>
            <person name="Bills G."/>
            <person name="Bluhm B."/>
            <person name="Cannon C."/>
            <person name="Castanera R."/>
            <person name="Culley D."/>
            <person name="Daum C."/>
            <person name="Ezra D."/>
            <person name="Gonzalez J."/>
            <person name="Henrissat B."/>
            <person name="Kuo A."/>
            <person name="Liang C."/>
            <person name="Lipzen A."/>
            <person name="Lutzoni F."/>
            <person name="Magnuson J."/>
            <person name="Mondo S."/>
            <person name="Nolan M."/>
            <person name="Ohm R."/>
            <person name="Pangilinan J."/>
            <person name="Park H.-J."/>
            <person name="Ramirez L."/>
            <person name="Alfaro M."/>
            <person name="Sun H."/>
            <person name="Tritt A."/>
            <person name="Yoshinaga Y."/>
            <person name="Zwiers L.-H."/>
            <person name="Turgeon B."/>
            <person name="Goodwin S."/>
            <person name="Spatafora J."/>
            <person name="Crous P."/>
            <person name="Grigoriev I."/>
        </authorList>
    </citation>
    <scope>NUCLEOTIDE SEQUENCE</scope>
    <source>
        <strain evidence="3">CBS 116005</strain>
    </source>
</reference>
<evidence type="ECO:0000256" key="2">
    <source>
        <dbReference type="SAM" id="SignalP"/>
    </source>
</evidence>
<keyword evidence="1" id="KW-0378">Hydrolase</keyword>
<evidence type="ECO:0000256" key="1">
    <source>
        <dbReference type="ARBA" id="ARBA00022801"/>
    </source>
</evidence>
<dbReference type="GO" id="GO:0016788">
    <property type="term" value="F:hydrolase activity, acting on ester bonds"/>
    <property type="evidence" value="ECO:0007669"/>
    <property type="project" value="InterPro"/>
</dbReference>
<accession>A0A6G1KV56</accession>
<dbReference type="SUPFAM" id="SSF52266">
    <property type="entry name" value="SGNH hydrolase"/>
    <property type="match status" value="1"/>
</dbReference>
<dbReference type="Gene3D" id="3.40.50.1110">
    <property type="entry name" value="SGNH hydrolase"/>
    <property type="match status" value="1"/>
</dbReference>
<feature type="signal peptide" evidence="2">
    <location>
        <begin position="1"/>
        <end position="24"/>
    </location>
</feature>
<organism evidence="3 4">
    <name type="scientific">Teratosphaeria nubilosa</name>
    <dbReference type="NCBI Taxonomy" id="161662"/>
    <lineage>
        <taxon>Eukaryota</taxon>
        <taxon>Fungi</taxon>
        <taxon>Dikarya</taxon>
        <taxon>Ascomycota</taxon>
        <taxon>Pezizomycotina</taxon>
        <taxon>Dothideomycetes</taxon>
        <taxon>Dothideomycetidae</taxon>
        <taxon>Mycosphaerellales</taxon>
        <taxon>Teratosphaeriaceae</taxon>
        <taxon>Teratosphaeria</taxon>
    </lineage>
</organism>
<feature type="chain" id="PRO_5026325195" evidence="2">
    <location>
        <begin position="25"/>
        <end position="349"/>
    </location>
</feature>
<dbReference type="PANTHER" id="PTHR45648:SF85">
    <property type="entry name" value="A, PUTATIVE (AFU_ORTHOLOGUE AFUA_2G10760)-RELATED"/>
    <property type="match status" value="1"/>
</dbReference>